<dbReference type="PANTHER" id="PTHR31327">
    <property type="entry name" value="SPERM MEIOSIS PDZ DOMAIN CONTAINING PROTEINS-RELATED"/>
    <property type="match status" value="1"/>
</dbReference>
<evidence type="ECO:0000313" key="3">
    <source>
        <dbReference type="EMBL" id="CAJ0606651.1"/>
    </source>
</evidence>
<evidence type="ECO:0000256" key="1">
    <source>
        <dbReference type="SAM" id="MobiDB-lite"/>
    </source>
</evidence>
<feature type="compositionally biased region" description="Basic and acidic residues" evidence="1">
    <location>
        <begin position="56"/>
        <end position="70"/>
    </location>
</feature>
<dbReference type="EMBL" id="CATQJL010000316">
    <property type="protein sequence ID" value="CAJ0606651.1"/>
    <property type="molecule type" value="Genomic_DNA"/>
</dbReference>
<evidence type="ECO:0000313" key="4">
    <source>
        <dbReference type="Proteomes" id="UP001176961"/>
    </source>
</evidence>
<accession>A0AA36MC33</accession>
<dbReference type="PROSITE" id="PS50106">
    <property type="entry name" value="PDZ"/>
    <property type="match status" value="1"/>
</dbReference>
<protein>
    <recommendedName>
        <fullName evidence="2">PDZ domain-containing protein</fullName>
    </recommendedName>
</protein>
<feature type="compositionally biased region" description="Polar residues" evidence="1">
    <location>
        <begin position="101"/>
        <end position="113"/>
    </location>
</feature>
<organism evidence="3 4">
    <name type="scientific">Cylicocyclus nassatus</name>
    <name type="common">Nematode worm</name>
    <dbReference type="NCBI Taxonomy" id="53992"/>
    <lineage>
        <taxon>Eukaryota</taxon>
        <taxon>Metazoa</taxon>
        <taxon>Ecdysozoa</taxon>
        <taxon>Nematoda</taxon>
        <taxon>Chromadorea</taxon>
        <taxon>Rhabditida</taxon>
        <taxon>Rhabditina</taxon>
        <taxon>Rhabditomorpha</taxon>
        <taxon>Strongyloidea</taxon>
        <taxon>Strongylidae</taxon>
        <taxon>Cylicocyclus</taxon>
    </lineage>
</organism>
<name>A0AA36MC33_CYLNA</name>
<dbReference type="Proteomes" id="UP001176961">
    <property type="component" value="Unassembled WGS sequence"/>
</dbReference>
<evidence type="ECO:0000259" key="2">
    <source>
        <dbReference type="PROSITE" id="PS50106"/>
    </source>
</evidence>
<feature type="region of interest" description="Disordered" evidence="1">
    <location>
        <begin position="1"/>
        <end position="113"/>
    </location>
</feature>
<sequence length="444" mass="50710">MDTENRQEANQQAQLEEPAKAELEAIGDLTAIEKKSSDKHKKKSEKKAALNSQEDADTKSLEFTREEVDSARTPTVYSKKTTKGSTKKFGETRDHKGTPKEASTSGKRTGQKSMYKTSSFIDAPPKMHLKLVEVEVEAGKPLDLVLSTNLVIRTVSKYSIAFYNVLVGDQILEINNIAPMNVPEFLSVMHESDSMLKLLILRAWNVQPATEARMSWVKKQDNFSYLIVEVYRFKNLRNGFDVKFINRQCHVTRVESNSRGAHAFLRGDRLLDVDSIPITPGTDLKFVRMQFNRVMAREQKCSFLVERPSNLRSSPNPSCFAIQRLPNEEEMGDDATEIGCREAMRHKILHKKFRPISIYGPSPEKKVESVMQSVMQTAEDDDNTKHTRRSRRRLRKAALINRRISIDTKTETLRMPSDVKDESALQKVTPHSGIINFVRNYIYR</sequence>
<reference evidence="3" key="1">
    <citation type="submission" date="2023-07" db="EMBL/GenBank/DDBJ databases">
        <authorList>
            <consortium name="CYATHOMIX"/>
        </authorList>
    </citation>
    <scope>NUCLEOTIDE SEQUENCE</scope>
    <source>
        <strain evidence="3">N/A</strain>
    </source>
</reference>
<dbReference type="InterPro" id="IPR036034">
    <property type="entry name" value="PDZ_sf"/>
</dbReference>
<dbReference type="InterPro" id="IPR040264">
    <property type="entry name" value="T15H9.4-like"/>
</dbReference>
<dbReference type="InterPro" id="IPR001478">
    <property type="entry name" value="PDZ"/>
</dbReference>
<dbReference type="PANTHER" id="PTHR31327:SF2">
    <property type="entry name" value="PDZ DOMAIN-CONTAINING PROTEIN"/>
    <property type="match status" value="1"/>
</dbReference>
<gene>
    <name evidence="3" type="ORF">CYNAS_LOCUS18634</name>
</gene>
<proteinExistence type="predicted"/>
<comment type="caution">
    <text evidence="3">The sequence shown here is derived from an EMBL/GenBank/DDBJ whole genome shotgun (WGS) entry which is preliminary data.</text>
</comment>
<feature type="compositionally biased region" description="Basic and acidic residues" evidence="1">
    <location>
        <begin position="88"/>
        <end position="99"/>
    </location>
</feature>
<feature type="domain" description="PDZ" evidence="2">
    <location>
        <begin position="131"/>
        <end position="204"/>
    </location>
</feature>
<keyword evidence="4" id="KW-1185">Reference proteome</keyword>
<dbReference type="AlphaFoldDB" id="A0AA36MC33"/>
<dbReference type="SUPFAM" id="SSF50156">
    <property type="entry name" value="PDZ domain-like"/>
    <property type="match status" value="1"/>
</dbReference>